<evidence type="ECO:0000313" key="8">
    <source>
        <dbReference type="EMBL" id="PWK27762.1"/>
    </source>
</evidence>
<dbReference type="Pfam" id="PF14322">
    <property type="entry name" value="SusD-like_3"/>
    <property type="match status" value="1"/>
</dbReference>
<dbReference type="Pfam" id="PF07980">
    <property type="entry name" value="SusD_RagB"/>
    <property type="match status" value="1"/>
</dbReference>
<dbReference type="OrthoDB" id="636214at2"/>
<dbReference type="AlphaFoldDB" id="A0A316EDQ7"/>
<organism evidence="8 9">
    <name type="scientific">Arcicella aurantiaca</name>
    <dbReference type="NCBI Taxonomy" id="591202"/>
    <lineage>
        <taxon>Bacteria</taxon>
        <taxon>Pseudomonadati</taxon>
        <taxon>Bacteroidota</taxon>
        <taxon>Cytophagia</taxon>
        <taxon>Cytophagales</taxon>
        <taxon>Flectobacillaceae</taxon>
        <taxon>Arcicella</taxon>
    </lineage>
</organism>
<dbReference type="InterPro" id="IPR033985">
    <property type="entry name" value="SusD-like_N"/>
</dbReference>
<proteinExistence type="inferred from homology"/>
<comment type="similarity">
    <text evidence="2">Belongs to the SusD family.</text>
</comment>
<keyword evidence="5" id="KW-0998">Cell outer membrane</keyword>
<feature type="domain" description="RagB/SusD" evidence="6">
    <location>
        <begin position="334"/>
        <end position="460"/>
    </location>
</feature>
<keyword evidence="4" id="KW-0472">Membrane</keyword>
<evidence type="ECO:0000256" key="5">
    <source>
        <dbReference type="ARBA" id="ARBA00023237"/>
    </source>
</evidence>
<evidence type="ECO:0000256" key="2">
    <source>
        <dbReference type="ARBA" id="ARBA00006275"/>
    </source>
</evidence>
<accession>A0A316EDQ7</accession>
<evidence type="ECO:0000313" key="9">
    <source>
        <dbReference type="Proteomes" id="UP000245489"/>
    </source>
</evidence>
<dbReference type="Gene3D" id="1.25.40.390">
    <property type="match status" value="1"/>
</dbReference>
<dbReference type="Proteomes" id="UP000245489">
    <property type="component" value="Unassembled WGS sequence"/>
</dbReference>
<feature type="domain" description="SusD-like N-terminal" evidence="7">
    <location>
        <begin position="20"/>
        <end position="222"/>
    </location>
</feature>
<dbReference type="RefSeq" id="WP_109741936.1">
    <property type="nucleotide sequence ID" value="NZ_QGGO01000005.1"/>
</dbReference>
<gene>
    <name evidence="8" type="ORF">LV89_01169</name>
</gene>
<evidence type="ECO:0000259" key="6">
    <source>
        <dbReference type="Pfam" id="PF07980"/>
    </source>
</evidence>
<name>A0A316EDQ7_9BACT</name>
<dbReference type="InterPro" id="IPR011990">
    <property type="entry name" value="TPR-like_helical_dom_sf"/>
</dbReference>
<protein>
    <submittedName>
        <fullName evidence="8">Putative outer membrane starch-binding protein</fullName>
    </submittedName>
</protein>
<dbReference type="GO" id="GO:0009279">
    <property type="term" value="C:cell outer membrane"/>
    <property type="evidence" value="ECO:0007669"/>
    <property type="project" value="UniProtKB-SubCell"/>
</dbReference>
<keyword evidence="9" id="KW-1185">Reference proteome</keyword>
<comment type="subcellular location">
    <subcellularLocation>
        <location evidence="1">Cell outer membrane</location>
    </subcellularLocation>
</comment>
<dbReference type="PROSITE" id="PS51257">
    <property type="entry name" value="PROKAR_LIPOPROTEIN"/>
    <property type="match status" value="1"/>
</dbReference>
<evidence type="ECO:0000256" key="1">
    <source>
        <dbReference type="ARBA" id="ARBA00004442"/>
    </source>
</evidence>
<reference evidence="8 9" key="1">
    <citation type="submission" date="2018-05" db="EMBL/GenBank/DDBJ databases">
        <title>Genomic Encyclopedia of Archaeal and Bacterial Type Strains, Phase II (KMG-II): from individual species to whole genera.</title>
        <authorList>
            <person name="Goeker M."/>
        </authorList>
    </citation>
    <scope>NUCLEOTIDE SEQUENCE [LARGE SCALE GENOMIC DNA]</scope>
    <source>
        <strain evidence="8 9">DSM 22214</strain>
    </source>
</reference>
<evidence type="ECO:0000256" key="3">
    <source>
        <dbReference type="ARBA" id="ARBA00022729"/>
    </source>
</evidence>
<evidence type="ECO:0000256" key="4">
    <source>
        <dbReference type="ARBA" id="ARBA00023136"/>
    </source>
</evidence>
<keyword evidence="3" id="KW-0732">Signal</keyword>
<comment type="caution">
    <text evidence="8">The sequence shown here is derived from an EMBL/GenBank/DDBJ whole genome shotgun (WGS) entry which is preliminary data.</text>
</comment>
<dbReference type="InterPro" id="IPR012944">
    <property type="entry name" value="SusD_RagB_dom"/>
</dbReference>
<sequence>MKKLTILLLTFALVSCKDNFLELTPDTNGSAGSFYQTKDQFIQAINSAYSPLQGIHNNTIWLFAELRSDNTSYQQNTADRSGTIREELDEFRENDQNSNFQSFFNASYLGISRCNLLLTKIQSATFDQASRNQIEGEARFLRAYYYFNLSRVFGNVPLILKEVTSPEEAFATAPRVAEAQVLSAVIDDFKVAITKLPAKYPASDIGRATSGAAKALLGEVYLTQKNYTSATEILKGIETEGGYSLAANYADNFKKKNGSESIFEVQFVEGVGGKVSNFIYSFAPYNSGTLATGYALGSGAAAGWNIPTQDLINAYEPSDKRLVASINSTFTDPTTKKIVPFIQKYSNPPYLERFNTGDNFIVSRLADVLLMQAEALNEAGFPNAEAFTYLNRVRTRAGLPAKTADNADAKLKISSQAEFRTAIAQERRIELAFENHRWFDLVRTGQAVSVMTAHATAEKALKSYILPSSFATISLKFPYPYREVQITK</sequence>
<dbReference type="SUPFAM" id="SSF48452">
    <property type="entry name" value="TPR-like"/>
    <property type="match status" value="1"/>
</dbReference>
<dbReference type="EMBL" id="QGGO01000005">
    <property type="protein sequence ID" value="PWK27762.1"/>
    <property type="molecule type" value="Genomic_DNA"/>
</dbReference>
<evidence type="ECO:0000259" key="7">
    <source>
        <dbReference type="Pfam" id="PF14322"/>
    </source>
</evidence>
<dbReference type="CDD" id="cd08977">
    <property type="entry name" value="SusD"/>
    <property type="match status" value="1"/>
</dbReference>